<evidence type="ECO:0000256" key="4">
    <source>
        <dbReference type="ARBA" id="ARBA00022729"/>
    </source>
</evidence>
<organism evidence="12 13">
    <name type="scientific">Brassica carinata</name>
    <name type="common">Ethiopian mustard</name>
    <name type="synonym">Abyssinian cabbage</name>
    <dbReference type="NCBI Taxonomy" id="52824"/>
    <lineage>
        <taxon>Eukaryota</taxon>
        <taxon>Viridiplantae</taxon>
        <taxon>Streptophyta</taxon>
        <taxon>Embryophyta</taxon>
        <taxon>Tracheophyta</taxon>
        <taxon>Spermatophyta</taxon>
        <taxon>Magnoliopsida</taxon>
        <taxon>eudicotyledons</taxon>
        <taxon>Gunneridae</taxon>
        <taxon>Pentapetalae</taxon>
        <taxon>rosids</taxon>
        <taxon>malvids</taxon>
        <taxon>Brassicales</taxon>
        <taxon>Brassicaceae</taxon>
        <taxon>Brassiceae</taxon>
        <taxon>Brassica</taxon>
    </lineage>
</organism>
<feature type="compositionally biased region" description="Low complexity" evidence="9">
    <location>
        <begin position="805"/>
        <end position="818"/>
    </location>
</feature>
<protein>
    <recommendedName>
        <fullName evidence="14">Leucine-rich repeat-containing N-terminal plant-type domain-containing protein</fullName>
    </recommendedName>
</protein>
<keyword evidence="3" id="KW-0812">Transmembrane</keyword>
<evidence type="ECO:0000256" key="1">
    <source>
        <dbReference type="ARBA" id="ARBA00004167"/>
    </source>
</evidence>
<keyword evidence="13" id="KW-1185">Reference proteome</keyword>
<gene>
    <name evidence="12" type="ORF">Bca52824_040932</name>
</gene>
<comment type="subcellular location">
    <subcellularLocation>
        <location evidence="1">Membrane</location>
        <topology evidence="1">Single-pass membrane protein</topology>
    </subcellularLocation>
</comment>
<keyword evidence="6" id="KW-1133">Transmembrane helix</keyword>
<dbReference type="InterPro" id="IPR003591">
    <property type="entry name" value="Leu-rich_rpt_typical-subtyp"/>
</dbReference>
<keyword evidence="5" id="KW-0677">Repeat</keyword>
<dbReference type="OrthoDB" id="442066at2759"/>
<evidence type="ECO:0000256" key="5">
    <source>
        <dbReference type="ARBA" id="ARBA00022737"/>
    </source>
</evidence>
<evidence type="ECO:0000259" key="10">
    <source>
        <dbReference type="Pfam" id="PF08263"/>
    </source>
</evidence>
<dbReference type="GO" id="GO:0016020">
    <property type="term" value="C:membrane"/>
    <property type="evidence" value="ECO:0007669"/>
    <property type="project" value="UniProtKB-SubCell"/>
</dbReference>
<evidence type="ECO:0000259" key="11">
    <source>
        <dbReference type="Pfam" id="PF23598"/>
    </source>
</evidence>
<evidence type="ECO:0000313" key="12">
    <source>
        <dbReference type="EMBL" id="KAG2294263.1"/>
    </source>
</evidence>
<name>A0A8X7RRW6_BRACI</name>
<keyword evidence="4" id="KW-0732">Signal</keyword>
<evidence type="ECO:0000256" key="8">
    <source>
        <dbReference type="ARBA" id="ARBA00023170"/>
    </source>
</evidence>
<feature type="domain" description="Leucine-rich repeat-containing N-terminal plant-type" evidence="10">
    <location>
        <begin position="13"/>
        <end position="56"/>
    </location>
</feature>
<dbReference type="EMBL" id="JAAMPC010000009">
    <property type="protein sequence ID" value="KAG2294263.1"/>
    <property type="molecule type" value="Genomic_DNA"/>
</dbReference>
<sequence>MNVFADPGRHLCHPDQRDAILDFKNKFQIQKPCLDRPLKSWENNSDCCSWDGIRCDASFGDVIKLNLSDSCLRGQFNSNSTIFLLRSLPFLTTLDLSSNEFSGNIPSSLGNLSKLTTLDLSANDFSGEIPSSLGNLSKLTTLNLSQNKFTGKVPSSLGNLLNLTGLDLSQNNFVDVENNILHGNFPLKLLNLTKLISISISGNQFSGMLPPNIGSVSNLELFYVGQNAFTGPIPSSTYIDLSNNQLNGTLELGNISSSSKIEDLRLGDNNFIGSIPRSISKLVNLWRLDLSQLNTQGSVDLPIFSRLKSLNGLYLSHLNTTTTLDLNAILPYLNSLVSDPPLLRELNLLGCGIIEFPELLRTQHNMTTLDISNNKIKGQVPGWLWELPFLEYVSLSNNTLIGFQTPKKHGLSYVRETSLSYLSGANNNFTGKIPSFICELRSLTTLDLSSNKFSGSFPSCLGNFSRILEVLNLPRSFISIPFLQVLNVESNKISDMFPFWLSSLPELQVLVLRSNAFHGPIIHQTPFSKLRIIDINHNHFNGTLPSDFFVNWTAMYTTIEQNQDRYAERYMGTSYYSDSVVMVNKGVERNLEHPKEDEDDEEVLSWIAAAIGFVPGVFFGLTMGYVLVSYKPEWFTKAFVPNKLGFDAEKFQDGLEELNTVHSVIEAGARARARRVRLSLECETGQQTLQQQVANEARVREIEEGWCDSNGSVEKIQAKLVKRQEAAAKRERAMDYGLTHQWQAGTRQLSAHSEFQPDKNNWGWNWLERWMAVRPWENRFLDTSNLRERGCQTLQLLYPSGKAAGPSLSDNDSSSPGSIPVVSKARSKLAKDDLAVEVNSRRPGAAPRSHSSPKERLSLPNSGKSLGYPSAKVIRAGKLTETSAQNQRRRNSEPIKQRLALPCLSLCESSAQIPLPSFMYIYTASGTQSWENRTQWVSDLRELLLYIDQEENTCGIGVFPSSLLSVIYS</sequence>
<comment type="caution">
    <text evidence="12">The sequence shown here is derived from an EMBL/GenBank/DDBJ whole genome shotgun (WGS) entry which is preliminary data.</text>
</comment>
<evidence type="ECO:0000256" key="3">
    <source>
        <dbReference type="ARBA" id="ARBA00022692"/>
    </source>
</evidence>
<evidence type="ECO:0000313" key="13">
    <source>
        <dbReference type="Proteomes" id="UP000886595"/>
    </source>
</evidence>
<evidence type="ECO:0000256" key="9">
    <source>
        <dbReference type="SAM" id="MobiDB-lite"/>
    </source>
</evidence>
<accession>A0A8X7RRW6</accession>
<dbReference type="FunFam" id="3.80.10.10:FF:000400">
    <property type="entry name" value="Nuclear pore complex protein NUP107"/>
    <property type="match status" value="1"/>
</dbReference>
<dbReference type="Pfam" id="PF08263">
    <property type="entry name" value="LRRNT_2"/>
    <property type="match status" value="1"/>
</dbReference>
<dbReference type="SUPFAM" id="SSF52047">
    <property type="entry name" value="RNI-like"/>
    <property type="match status" value="1"/>
</dbReference>
<proteinExistence type="predicted"/>
<evidence type="ECO:0000256" key="6">
    <source>
        <dbReference type="ARBA" id="ARBA00022989"/>
    </source>
</evidence>
<dbReference type="PANTHER" id="PTHR48057">
    <property type="entry name" value="LEUCINE-RICH REPEAT SERINE/THREONINE-PROTEIN KINASE 1"/>
    <property type="match status" value="1"/>
</dbReference>
<evidence type="ECO:0000256" key="7">
    <source>
        <dbReference type="ARBA" id="ARBA00023136"/>
    </source>
</evidence>
<reference evidence="12 13" key="1">
    <citation type="submission" date="2020-02" db="EMBL/GenBank/DDBJ databases">
        <authorList>
            <person name="Ma Q."/>
            <person name="Huang Y."/>
            <person name="Song X."/>
            <person name="Pei D."/>
        </authorList>
    </citation>
    <scope>NUCLEOTIDE SEQUENCE [LARGE SCALE GENOMIC DNA]</scope>
    <source>
        <strain evidence="12">Sxm20200214</strain>
        <tissue evidence="12">Leaf</tissue>
    </source>
</reference>
<dbReference type="SMART" id="SM00369">
    <property type="entry name" value="LRR_TYP"/>
    <property type="match status" value="6"/>
</dbReference>
<dbReference type="AlphaFoldDB" id="A0A8X7RRW6"/>
<dbReference type="Pfam" id="PF00560">
    <property type="entry name" value="LRR_1"/>
    <property type="match status" value="3"/>
</dbReference>
<dbReference type="SUPFAM" id="SSF52058">
    <property type="entry name" value="L domain-like"/>
    <property type="match status" value="1"/>
</dbReference>
<dbReference type="Proteomes" id="UP000886595">
    <property type="component" value="Unassembled WGS sequence"/>
</dbReference>
<keyword evidence="7" id="KW-0472">Membrane</keyword>
<keyword evidence="8" id="KW-0675">Receptor</keyword>
<dbReference type="InterPro" id="IPR032675">
    <property type="entry name" value="LRR_dom_sf"/>
</dbReference>
<evidence type="ECO:0000256" key="2">
    <source>
        <dbReference type="ARBA" id="ARBA00022614"/>
    </source>
</evidence>
<feature type="domain" description="Disease resistance R13L4/SHOC-2-like LRR" evidence="11">
    <location>
        <begin position="71"/>
        <end position="322"/>
    </location>
</feature>
<evidence type="ECO:0008006" key="14">
    <source>
        <dbReference type="Google" id="ProtNLM"/>
    </source>
</evidence>
<dbReference type="InterPro" id="IPR001611">
    <property type="entry name" value="Leu-rich_rpt"/>
</dbReference>
<dbReference type="Pfam" id="PF23598">
    <property type="entry name" value="LRR_14"/>
    <property type="match status" value="1"/>
</dbReference>
<feature type="region of interest" description="Disordered" evidence="9">
    <location>
        <begin position="802"/>
        <end position="868"/>
    </location>
</feature>
<dbReference type="InterPro" id="IPR052595">
    <property type="entry name" value="LRRC69/RLP"/>
</dbReference>
<dbReference type="InterPro" id="IPR013210">
    <property type="entry name" value="LRR_N_plant-typ"/>
</dbReference>
<dbReference type="InterPro" id="IPR055414">
    <property type="entry name" value="LRR_R13L4/SHOC2-like"/>
</dbReference>
<keyword evidence="2" id="KW-0433">Leucine-rich repeat</keyword>
<dbReference type="PANTHER" id="PTHR48057:SF7">
    <property type="entry name" value="LEUCINE-RICH REPEAT SERINE_THREONINE-PROTEIN KINASE 1"/>
    <property type="match status" value="1"/>
</dbReference>
<dbReference type="Gene3D" id="3.80.10.10">
    <property type="entry name" value="Ribonuclease Inhibitor"/>
    <property type="match status" value="5"/>
</dbReference>